<protein>
    <recommendedName>
        <fullName evidence="6">RING-type domain-containing protein</fullName>
    </recommendedName>
</protein>
<keyword evidence="5" id="KW-0812">Transmembrane</keyword>
<accession>A0AAV6XMT8</accession>
<feature type="domain" description="RING-type" evidence="6">
    <location>
        <begin position="125"/>
        <end position="165"/>
    </location>
</feature>
<dbReference type="InterPro" id="IPR013083">
    <property type="entry name" value="Znf_RING/FYVE/PHD"/>
</dbReference>
<dbReference type="GO" id="GO:0008270">
    <property type="term" value="F:zinc ion binding"/>
    <property type="evidence" value="ECO:0007669"/>
    <property type="project" value="UniProtKB-KW"/>
</dbReference>
<dbReference type="AlphaFoldDB" id="A0AAV6XMT8"/>
<keyword evidence="5" id="KW-0472">Membrane</keyword>
<dbReference type="SUPFAM" id="SSF57850">
    <property type="entry name" value="RING/U-box"/>
    <property type="match status" value="1"/>
</dbReference>
<reference evidence="7" key="1">
    <citation type="submission" date="2019-10" db="EMBL/GenBank/DDBJ databases">
        <authorList>
            <person name="Zhang R."/>
            <person name="Pan Y."/>
            <person name="Wang J."/>
            <person name="Ma R."/>
            <person name="Yu S."/>
        </authorList>
    </citation>
    <scope>NUCLEOTIDE SEQUENCE</scope>
    <source>
        <strain evidence="7">LA-IB0</strain>
        <tissue evidence="7">Leaf</tissue>
    </source>
</reference>
<name>A0AAV6XMT8_9LAMI</name>
<dbReference type="PANTHER" id="PTHR46858">
    <property type="entry name" value="OS05G0521000 PROTEIN"/>
    <property type="match status" value="1"/>
</dbReference>
<dbReference type="PROSITE" id="PS50089">
    <property type="entry name" value="ZF_RING_2"/>
    <property type="match status" value="1"/>
</dbReference>
<evidence type="ECO:0000256" key="2">
    <source>
        <dbReference type="ARBA" id="ARBA00022771"/>
    </source>
</evidence>
<keyword evidence="2 4" id="KW-0863">Zinc-finger</keyword>
<dbReference type="GO" id="GO:0016567">
    <property type="term" value="P:protein ubiquitination"/>
    <property type="evidence" value="ECO:0007669"/>
    <property type="project" value="TreeGrafter"/>
</dbReference>
<dbReference type="InterPro" id="IPR001841">
    <property type="entry name" value="Znf_RING"/>
</dbReference>
<evidence type="ECO:0000256" key="5">
    <source>
        <dbReference type="SAM" id="Phobius"/>
    </source>
</evidence>
<keyword evidence="1" id="KW-0479">Metal-binding</keyword>
<dbReference type="GO" id="GO:0061630">
    <property type="term" value="F:ubiquitin protein ligase activity"/>
    <property type="evidence" value="ECO:0007669"/>
    <property type="project" value="TreeGrafter"/>
</dbReference>
<dbReference type="EMBL" id="WHWC01000004">
    <property type="protein sequence ID" value="KAG8384311.1"/>
    <property type="molecule type" value="Genomic_DNA"/>
</dbReference>
<comment type="caution">
    <text evidence="7">The sequence shown here is derived from an EMBL/GenBank/DDBJ whole genome shotgun (WGS) entry which is preliminary data.</text>
</comment>
<dbReference type="Proteomes" id="UP000826271">
    <property type="component" value="Unassembled WGS sequence"/>
</dbReference>
<keyword evidence="8" id="KW-1185">Reference proteome</keyword>
<evidence type="ECO:0000313" key="8">
    <source>
        <dbReference type="Proteomes" id="UP000826271"/>
    </source>
</evidence>
<dbReference type="PANTHER" id="PTHR46858:SF6">
    <property type="entry name" value="LIGASE, PUTATIVE-RELATED"/>
    <property type="match status" value="1"/>
</dbReference>
<proteinExistence type="predicted"/>
<dbReference type="Gene3D" id="3.30.40.10">
    <property type="entry name" value="Zinc/RING finger domain, C3HC4 (zinc finger)"/>
    <property type="match status" value="1"/>
</dbReference>
<gene>
    <name evidence="7" type="ORF">BUALT_Bualt04G0105100</name>
</gene>
<evidence type="ECO:0000256" key="3">
    <source>
        <dbReference type="ARBA" id="ARBA00022833"/>
    </source>
</evidence>
<evidence type="ECO:0000256" key="1">
    <source>
        <dbReference type="ARBA" id="ARBA00022723"/>
    </source>
</evidence>
<dbReference type="Pfam" id="PF13920">
    <property type="entry name" value="zf-C3HC4_3"/>
    <property type="match status" value="1"/>
</dbReference>
<evidence type="ECO:0000313" key="7">
    <source>
        <dbReference type="EMBL" id="KAG8384311.1"/>
    </source>
</evidence>
<sequence length="177" mass="19848">MSWKTAILHELINQLAVTITFKKDDGDNLGETHVLLEYAMRLAIYAALTAIFLMVIALVVKLLWNCDGEGDEAEASGAGERTTENSRLLLLKDEVVFSVYGTNAKDLESGSSSSSEDDLYDGKICVICYDDQRNCFFFPCGHCVTCHTCAHRIMKDENKTCPICRRYIDKVKKLHIV</sequence>
<feature type="transmembrane region" description="Helical" evidence="5">
    <location>
        <begin position="42"/>
        <end position="64"/>
    </location>
</feature>
<evidence type="ECO:0000256" key="4">
    <source>
        <dbReference type="PROSITE-ProRule" id="PRU00175"/>
    </source>
</evidence>
<organism evidence="7 8">
    <name type="scientific">Buddleja alternifolia</name>
    <dbReference type="NCBI Taxonomy" id="168488"/>
    <lineage>
        <taxon>Eukaryota</taxon>
        <taxon>Viridiplantae</taxon>
        <taxon>Streptophyta</taxon>
        <taxon>Embryophyta</taxon>
        <taxon>Tracheophyta</taxon>
        <taxon>Spermatophyta</taxon>
        <taxon>Magnoliopsida</taxon>
        <taxon>eudicotyledons</taxon>
        <taxon>Gunneridae</taxon>
        <taxon>Pentapetalae</taxon>
        <taxon>asterids</taxon>
        <taxon>lamiids</taxon>
        <taxon>Lamiales</taxon>
        <taxon>Scrophulariaceae</taxon>
        <taxon>Buddlejeae</taxon>
        <taxon>Buddleja</taxon>
    </lineage>
</organism>
<keyword evidence="3" id="KW-0862">Zinc</keyword>
<evidence type="ECO:0000259" key="6">
    <source>
        <dbReference type="PROSITE" id="PS50089"/>
    </source>
</evidence>
<keyword evidence="5" id="KW-1133">Transmembrane helix</keyword>